<keyword evidence="1 4" id="KW-0808">Transferase</keyword>
<keyword evidence="2" id="KW-0012">Acyltransferase</keyword>
<evidence type="ECO:0000256" key="1">
    <source>
        <dbReference type="ARBA" id="ARBA00022679"/>
    </source>
</evidence>
<dbReference type="Gene3D" id="3.40.630.30">
    <property type="match status" value="1"/>
</dbReference>
<name>A0A848HH37_9BURK</name>
<dbReference type="SUPFAM" id="SSF55729">
    <property type="entry name" value="Acyl-CoA N-acyltransferases (Nat)"/>
    <property type="match status" value="1"/>
</dbReference>
<gene>
    <name evidence="4" type="ORF">HHL21_04600</name>
</gene>
<dbReference type="AlphaFoldDB" id="A0A848HH37"/>
<dbReference type="PROSITE" id="PS51186">
    <property type="entry name" value="GNAT"/>
    <property type="match status" value="1"/>
</dbReference>
<feature type="domain" description="N-acetyltransferase" evidence="3">
    <location>
        <begin position="1"/>
        <end position="125"/>
    </location>
</feature>
<accession>A0A848HH37</accession>
<dbReference type="Pfam" id="PF00583">
    <property type="entry name" value="Acetyltransf_1"/>
    <property type="match status" value="1"/>
</dbReference>
<evidence type="ECO:0000313" key="4">
    <source>
        <dbReference type="EMBL" id="NML60377.1"/>
    </source>
</evidence>
<evidence type="ECO:0000259" key="3">
    <source>
        <dbReference type="PROSITE" id="PS51186"/>
    </source>
</evidence>
<keyword evidence="5" id="KW-1185">Reference proteome</keyword>
<reference evidence="4 5" key="1">
    <citation type="submission" date="2020-04" db="EMBL/GenBank/DDBJ databases">
        <title>Massilia sp. RP-1-19 isolated from soil.</title>
        <authorList>
            <person name="Dahal R.H."/>
        </authorList>
    </citation>
    <scope>NUCLEOTIDE SEQUENCE [LARGE SCALE GENOMIC DNA]</scope>
    <source>
        <strain evidence="4 5">RP-1-19</strain>
    </source>
</reference>
<protein>
    <submittedName>
        <fullName evidence="4">GNAT family N-acetyltransferase</fullName>
    </submittedName>
</protein>
<dbReference type="CDD" id="cd04301">
    <property type="entry name" value="NAT_SF"/>
    <property type="match status" value="1"/>
</dbReference>
<evidence type="ECO:0000256" key="2">
    <source>
        <dbReference type="ARBA" id="ARBA00023315"/>
    </source>
</evidence>
<sequence>MSAIRLAVVENQLRDPARITPKMYADYLGALGRGWVCERSGVIAGFAYASRDDGSIWALFVDPAHEGSGIGKQLLALATGYLFEQGHAKVVLSTGPGTRADRFYTAQGWRRSHGDGAAEAFFTLDRPSHAASQKAEVTPCSHSSGAA</sequence>
<comment type="caution">
    <text evidence="4">The sequence shown here is derived from an EMBL/GenBank/DDBJ whole genome shotgun (WGS) entry which is preliminary data.</text>
</comment>
<dbReference type="InterPro" id="IPR050832">
    <property type="entry name" value="Bact_Acetyltransf"/>
</dbReference>
<proteinExistence type="predicted"/>
<dbReference type="InterPro" id="IPR016181">
    <property type="entry name" value="Acyl_CoA_acyltransferase"/>
</dbReference>
<organism evidence="4 5">
    <name type="scientific">Massilia polaris</name>
    <dbReference type="NCBI Taxonomy" id="2728846"/>
    <lineage>
        <taxon>Bacteria</taxon>
        <taxon>Pseudomonadati</taxon>
        <taxon>Pseudomonadota</taxon>
        <taxon>Betaproteobacteria</taxon>
        <taxon>Burkholderiales</taxon>
        <taxon>Oxalobacteraceae</taxon>
        <taxon>Telluria group</taxon>
        <taxon>Massilia</taxon>
    </lineage>
</organism>
<dbReference type="GO" id="GO:0016747">
    <property type="term" value="F:acyltransferase activity, transferring groups other than amino-acyl groups"/>
    <property type="evidence" value="ECO:0007669"/>
    <property type="project" value="InterPro"/>
</dbReference>
<dbReference type="PANTHER" id="PTHR43877">
    <property type="entry name" value="AMINOALKYLPHOSPHONATE N-ACETYLTRANSFERASE-RELATED-RELATED"/>
    <property type="match status" value="1"/>
</dbReference>
<dbReference type="EMBL" id="JABBGG010000002">
    <property type="protein sequence ID" value="NML60377.1"/>
    <property type="molecule type" value="Genomic_DNA"/>
</dbReference>
<evidence type="ECO:0000313" key="5">
    <source>
        <dbReference type="Proteomes" id="UP000583752"/>
    </source>
</evidence>
<dbReference type="Proteomes" id="UP000583752">
    <property type="component" value="Unassembled WGS sequence"/>
</dbReference>
<dbReference type="InterPro" id="IPR000182">
    <property type="entry name" value="GNAT_dom"/>
</dbReference>